<accession>A0ABQ3IV11</accession>
<gene>
    <name evidence="1" type="ORF">GCM10011501_21650</name>
</gene>
<evidence type="ECO:0000313" key="1">
    <source>
        <dbReference type="EMBL" id="GHE91870.1"/>
    </source>
</evidence>
<sequence>MNNIFWNQLLSLSDNLKASTNAKADNIQSLISQLESICISHEGEFEPADEFEEYVTLTLCRSIAQNLKNQ</sequence>
<organism evidence="1 2">
    <name type="scientific">Thalassotalea profundi</name>
    <dbReference type="NCBI Taxonomy" id="2036687"/>
    <lineage>
        <taxon>Bacteria</taxon>
        <taxon>Pseudomonadati</taxon>
        <taxon>Pseudomonadota</taxon>
        <taxon>Gammaproteobacteria</taxon>
        <taxon>Alteromonadales</taxon>
        <taxon>Colwelliaceae</taxon>
        <taxon>Thalassotalea</taxon>
    </lineage>
</organism>
<reference evidence="2" key="1">
    <citation type="journal article" date="2019" name="Int. J. Syst. Evol. Microbiol.">
        <title>The Global Catalogue of Microorganisms (GCM) 10K type strain sequencing project: providing services to taxonomists for standard genome sequencing and annotation.</title>
        <authorList>
            <consortium name="The Broad Institute Genomics Platform"/>
            <consortium name="The Broad Institute Genome Sequencing Center for Infectious Disease"/>
            <person name="Wu L."/>
            <person name="Ma J."/>
        </authorList>
    </citation>
    <scope>NUCLEOTIDE SEQUENCE [LARGE SCALE GENOMIC DNA]</scope>
    <source>
        <strain evidence="2">CGMCC 1.15922</strain>
    </source>
</reference>
<name>A0ABQ3IV11_9GAMM</name>
<protein>
    <submittedName>
        <fullName evidence="1">Uncharacterized protein</fullName>
    </submittedName>
</protein>
<evidence type="ECO:0000313" key="2">
    <source>
        <dbReference type="Proteomes" id="UP000626370"/>
    </source>
</evidence>
<comment type="caution">
    <text evidence="1">The sequence shown here is derived from an EMBL/GenBank/DDBJ whole genome shotgun (WGS) entry which is preliminary data.</text>
</comment>
<keyword evidence="2" id="KW-1185">Reference proteome</keyword>
<dbReference type="EMBL" id="BNAH01000008">
    <property type="protein sequence ID" value="GHE91870.1"/>
    <property type="molecule type" value="Genomic_DNA"/>
</dbReference>
<dbReference type="RefSeq" id="WP_189378289.1">
    <property type="nucleotide sequence ID" value="NZ_BNAH01000008.1"/>
</dbReference>
<proteinExistence type="predicted"/>
<dbReference type="Proteomes" id="UP000626370">
    <property type="component" value="Unassembled WGS sequence"/>
</dbReference>